<protein>
    <submittedName>
        <fullName evidence="1">Uncharacterized protein</fullName>
    </submittedName>
</protein>
<dbReference type="EMBL" id="CATOBB020000683">
    <property type="protein sequence ID" value="CAM9180919.1"/>
    <property type="molecule type" value="Genomic_DNA"/>
</dbReference>
<sequence length="74" mass="7531">MAASSTSAPPPLLDLKQTPAAAALQVIPTDAPPARAVVVLLRGCLSVLRSIRQVGLPCLMLGEGLTLGLGLMLD</sequence>
<gene>
    <name evidence="1" type="ORF">MRATA1EN22A_LOCUS29511</name>
</gene>
<evidence type="ECO:0000313" key="1">
    <source>
        <dbReference type="EMBL" id="CAM9180919.1"/>
    </source>
</evidence>
<comment type="caution">
    <text evidence="1">The sequence shown here is derived from an EMBL/GenBank/DDBJ whole genome shotgun (WGS) entry which is preliminary data.</text>
</comment>
<name>A0ACB1KGM7_RANTA</name>
<reference evidence="1" key="1">
    <citation type="submission" date="2025-03" db="EMBL/GenBank/DDBJ databases">
        <authorList>
            <consortium name="ELIXIR-Norway"/>
            <consortium name="Elixir Norway"/>
        </authorList>
    </citation>
    <scope>NUCLEOTIDE SEQUENCE</scope>
</reference>
<proteinExistence type="predicted"/>
<feature type="non-terminal residue" evidence="1">
    <location>
        <position position="1"/>
    </location>
</feature>
<evidence type="ECO:0000313" key="2">
    <source>
        <dbReference type="Proteomes" id="UP001162501"/>
    </source>
</evidence>
<dbReference type="Proteomes" id="UP001162501">
    <property type="component" value="Unassembled WGS sequence"/>
</dbReference>
<accession>A0ACB1KGM7</accession>
<organism evidence="1 2">
    <name type="scientific">Rangifer tarandus platyrhynchus</name>
    <name type="common">Svalbard reindeer</name>
    <dbReference type="NCBI Taxonomy" id="3082113"/>
    <lineage>
        <taxon>Eukaryota</taxon>
        <taxon>Metazoa</taxon>
        <taxon>Chordata</taxon>
        <taxon>Craniata</taxon>
        <taxon>Vertebrata</taxon>
        <taxon>Euteleostomi</taxon>
        <taxon>Mammalia</taxon>
        <taxon>Eutheria</taxon>
        <taxon>Laurasiatheria</taxon>
        <taxon>Artiodactyla</taxon>
        <taxon>Ruminantia</taxon>
        <taxon>Pecora</taxon>
        <taxon>Cervidae</taxon>
        <taxon>Odocoileinae</taxon>
        <taxon>Rangifer</taxon>
    </lineage>
</organism>